<dbReference type="InterPro" id="IPR043128">
    <property type="entry name" value="Rev_trsase/Diguanyl_cyclase"/>
</dbReference>
<dbReference type="InterPro" id="IPR011990">
    <property type="entry name" value="TPR-like_helical_dom_sf"/>
</dbReference>
<feature type="transmembrane region" description="Helical" evidence="6">
    <location>
        <begin position="377"/>
        <end position="399"/>
    </location>
</feature>
<name>A0A974XKQ3_9GAMM</name>
<dbReference type="PANTHER" id="PTHR45138">
    <property type="entry name" value="REGULATORY COMPONENTS OF SENSORY TRANSDUCTION SYSTEM"/>
    <property type="match status" value="1"/>
</dbReference>
<dbReference type="InterPro" id="IPR019734">
    <property type="entry name" value="TPR_rpt"/>
</dbReference>
<evidence type="ECO:0000259" key="8">
    <source>
        <dbReference type="PROSITE" id="PS50887"/>
    </source>
</evidence>
<dbReference type="AlphaFoldDB" id="A0A974XKQ3"/>
<dbReference type="InterPro" id="IPR050469">
    <property type="entry name" value="Diguanylate_Cyclase"/>
</dbReference>
<comment type="cofactor">
    <cofactor evidence="1">
        <name>Mg(2+)</name>
        <dbReference type="ChEBI" id="CHEBI:18420"/>
    </cofactor>
</comment>
<dbReference type="Gene3D" id="1.25.40.10">
    <property type="entry name" value="Tetratricopeptide repeat domain"/>
    <property type="match status" value="2"/>
</dbReference>
<dbReference type="GO" id="GO:0005886">
    <property type="term" value="C:plasma membrane"/>
    <property type="evidence" value="ECO:0007669"/>
    <property type="project" value="TreeGrafter"/>
</dbReference>
<feature type="signal peptide" evidence="7">
    <location>
        <begin position="1"/>
        <end position="19"/>
    </location>
</feature>
<dbReference type="EC" id="2.7.7.65" evidence="2"/>
<feature type="region of interest" description="Disordered" evidence="5">
    <location>
        <begin position="572"/>
        <end position="592"/>
    </location>
</feature>
<feature type="coiled-coil region" evidence="4">
    <location>
        <begin position="338"/>
        <end position="365"/>
    </location>
</feature>
<dbReference type="Proteomes" id="UP000663281">
    <property type="component" value="Chromosome"/>
</dbReference>
<dbReference type="SUPFAM" id="SSF48452">
    <property type="entry name" value="TPR-like"/>
    <property type="match status" value="2"/>
</dbReference>
<evidence type="ECO:0000256" key="7">
    <source>
        <dbReference type="SAM" id="SignalP"/>
    </source>
</evidence>
<evidence type="ECO:0000256" key="2">
    <source>
        <dbReference type="ARBA" id="ARBA00012528"/>
    </source>
</evidence>
<keyword evidence="6" id="KW-0812">Transmembrane</keyword>
<feature type="domain" description="GGDEF" evidence="8">
    <location>
        <begin position="438"/>
        <end position="571"/>
    </location>
</feature>
<dbReference type="NCBIfam" id="TIGR00254">
    <property type="entry name" value="GGDEF"/>
    <property type="match status" value="1"/>
</dbReference>
<feature type="compositionally biased region" description="Polar residues" evidence="5">
    <location>
        <begin position="578"/>
        <end position="592"/>
    </location>
</feature>
<dbReference type="RefSeq" id="WP_207324307.1">
    <property type="nucleotide sequence ID" value="NZ_CP071504.1"/>
</dbReference>
<dbReference type="GO" id="GO:0043709">
    <property type="term" value="P:cell adhesion involved in single-species biofilm formation"/>
    <property type="evidence" value="ECO:0007669"/>
    <property type="project" value="TreeGrafter"/>
</dbReference>
<dbReference type="InterPro" id="IPR000160">
    <property type="entry name" value="GGDEF_dom"/>
</dbReference>
<comment type="catalytic activity">
    <reaction evidence="3">
        <text>2 GTP = 3',3'-c-di-GMP + 2 diphosphate</text>
        <dbReference type="Rhea" id="RHEA:24898"/>
        <dbReference type="ChEBI" id="CHEBI:33019"/>
        <dbReference type="ChEBI" id="CHEBI:37565"/>
        <dbReference type="ChEBI" id="CHEBI:58805"/>
        <dbReference type="EC" id="2.7.7.65"/>
    </reaction>
</comment>
<dbReference type="CDD" id="cd01949">
    <property type="entry name" value="GGDEF"/>
    <property type="match status" value="1"/>
</dbReference>
<dbReference type="SMART" id="SM00267">
    <property type="entry name" value="GGDEF"/>
    <property type="match status" value="1"/>
</dbReference>
<feature type="chain" id="PRO_5037859505" description="diguanylate cyclase" evidence="7">
    <location>
        <begin position="20"/>
        <end position="592"/>
    </location>
</feature>
<evidence type="ECO:0000256" key="1">
    <source>
        <dbReference type="ARBA" id="ARBA00001946"/>
    </source>
</evidence>
<dbReference type="KEGG" id="scyp:JYB88_12315"/>
<accession>A0A974XKQ3</accession>
<dbReference type="SMART" id="SM00028">
    <property type="entry name" value="TPR"/>
    <property type="match status" value="4"/>
</dbReference>
<dbReference type="SUPFAM" id="SSF55073">
    <property type="entry name" value="Nucleotide cyclase"/>
    <property type="match status" value="1"/>
</dbReference>
<keyword evidence="7" id="KW-0732">Signal</keyword>
<dbReference type="PROSITE" id="PS50887">
    <property type="entry name" value="GGDEF"/>
    <property type="match status" value="1"/>
</dbReference>
<gene>
    <name evidence="9" type="ORF">JYB88_12315</name>
</gene>
<reference evidence="9 10" key="1">
    <citation type="submission" date="2021-03" db="EMBL/GenBank/DDBJ databases">
        <title>Novel species identification of genus Shewanella.</title>
        <authorList>
            <person name="Liu G."/>
            <person name="Zhang Q."/>
        </authorList>
    </citation>
    <scope>NUCLEOTIDE SEQUENCE [LARGE SCALE GENOMIC DNA]</scope>
    <source>
        <strain evidence="9 10">FJAT-53726</strain>
    </source>
</reference>
<keyword evidence="10" id="KW-1185">Reference proteome</keyword>
<dbReference type="InterPro" id="IPR029787">
    <property type="entry name" value="Nucleotide_cyclase"/>
</dbReference>
<keyword evidence="6" id="KW-0472">Membrane</keyword>
<evidence type="ECO:0000313" key="10">
    <source>
        <dbReference type="Proteomes" id="UP000663281"/>
    </source>
</evidence>
<evidence type="ECO:0000256" key="5">
    <source>
        <dbReference type="SAM" id="MobiDB-lite"/>
    </source>
</evidence>
<keyword evidence="4" id="KW-0175">Coiled coil</keyword>
<proteinExistence type="predicted"/>
<organism evidence="9 10">
    <name type="scientific">Shewanella cyperi</name>
    <dbReference type="NCBI Taxonomy" id="2814292"/>
    <lineage>
        <taxon>Bacteria</taxon>
        <taxon>Pseudomonadati</taxon>
        <taxon>Pseudomonadota</taxon>
        <taxon>Gammaproteobacteria</taxon>
        <taxon>Alteromonadales</taxon>
        <taxon>Shewanellaceae</taxon>
        <taxon>Shewanella</taxon>
    </lineage>
</organism>
<dbReference type="Pfam" id="PF00990">
    <property type="entry name" value="GGDEF"/>
    <property type="match status" value="1"/>
</dbReference>
<dbReference type="GO" id="GO:0052621">
    <property type="term" value="F:diguanylate cyclase activity"/>
    <property type="evidence" value="ECO:0007669"/>
    <property type="project" value="UniProtKB-EC"/>
</dbReference>
<evidence type="ECO:0000256" key="4">
    <source>
        <dbReference type="SAM" id="Coils"/>
    </source>
</evidence>
<sequence>MIKYLFFVAAFLVSTCVAAQNFDQALDELEVVLQSQQGNADILFDNLAADYAKMTADQKARFLMFSGMKDLFGGDYQRSLESLNSALNLTNSLPLVSQILVYQATGYILKREFSNALDKLQKNLALIENLQDRGIQISTYLRLASLYYQMELYEDVGLFANRALKLVSDDDTKNTCYAKLYVGAYAIETNQLQQALSAFADTRAYCGSHALPLVVAMASKGEGRARSELGDFDEAERLLLQALAGYTKFGYQMEIGSAHSLLAKNYWKSGNLEKAKYHANMTIDTEASDVRAKQMAYEVLASLYADSGDYTKAYSAQTLEQKYRQELLDGTKAKAQAYEAAKFNAVEQQREIALLNKEREQYLAQQNINERERSNSLMFSIIFFGSSLFLLIMLLAGGIQRNKYKRLSQRDGLTGVFNRSTGQEFAENRLIQLMARNQSFSLILLDLDSFKQINDSFGHGTGDWALKKVVEVLIPLLHPDDILARFGGEEFFIALPGAGVDKALEVAERCRLAIESIDTHYSGHTFELTASFGVTSLMEDDLSLDPLLHRADLALYQAKNSGRNQICVELGKKGSPKSAHTPSAQSLAQTGQ</sequence>
<protein>
    <recommendedName>
        <fullName evidence="2">diguanylate cyclase</fullName>
        <ecNumber evidence="2">2.7.7.65</ecNumber>
    </recommendedName>
</protein>
<dbReference type="PANTHER" id="PTHR45138:SF9">
    <property type="entry name" value="DIGUANYLATE CYCLASE DGCM-RELATED"/>
    <property type="match status" value="1"/>
</dbReference>
<dbReference type="GO" id="GO:1902201">
    <property type="term" value="P:negative regulation of bacterial-type flagellum-dependent cell motility"/>
    <property type="evidence" value="ECO:0007669"/>
    <property type="project" value="TreeGrafter"/>
</dbReference>
<dbReference type="FunFam" id="3.30.70.270:FF:000001">
    <property type="entry name" value="Diguanylate cyclase domain protein"/>
    <property type="match status" value="1"/>
</dbReference>
<evidence type="ECO:0000256" key="6">
    <source>
        <dbReference type="SAM" id="Phobius"/>
    </source>
</evidence>
<dbReference type="EMBL" id="CP071504">
    <property type="protein sequence ID" value="QSX29033.1"/>
    <property type="molecule type" value="Genomic_DNA"/>
</dbReference>
<evidence type="ECO:0000313" key="9">
    <source>
        <dbReference type="EMBL" id="QSX29033.1"/>
    </source>
</evidence>
<dbReference type="Gene3D" id="3.30.70.270">
    <property type="match status" value="1"/>
</dbReference>
<keyword evidence="6" id="KW-1133">Transmembrane helix</keyword>
<evidence type="ECO:0000256" key="3">
    <source>
        <dbReference type="ARBA" id="ARBA00034247"/>
    </source>
</evidence>